<organism evidence="9 10">
    <name type="scientific">Toxocara canis</name>
    <name type="common">Canine roundworm</name>
    <dbReference type="NCBI Taxonomy" id="6265"/>
    <lineage>
        <taxon>Eukaryota</taxon>
        <taxon>Metazoa</taxon>
        <taxon>Ecdysozoa</taxon>
        <taxon>Nematoda</taxon>
        <taxon>Chromadorea</taxon>
        <taxon>Rhabditida</taxon>
        <taxon>Spirurina</taxon>
        <taxon>Ascaridomorpha</taxon>
        <taxon>Ascaridoidea</taxon>
        <taxon>Toxocaridae</taxon>
        <taxon>Toxocara</taxon>
    </lineage>
</organism>
<keyword evidence="7" id="KW-0325">Glycoprotein</keyword>
<dbReference type="InterPro" id="IPR050645">
    <property type="entry name" value="Histidine_acid_phosphatase"/>
</dbReference>
<feature type="chain" id="PRO_5002096352" description="acid phosphatase" evidence="8">
    <location>
        <begin position="23"/>
        <end position="967"/>
    </location>
</feature>
<feature type="signal peptide" evidence="8">
    <location>
        <begin position="1"/>
        <end position="22"/>
    </location>
</feature>
<keyword evidence="5" id="KW-0378">Hydrolase</keyword>
<proteinExistence type="inferred from homology"/>
<evidence type="ECO:0000256" key="3">
    <source>
        <dbReference type="ARBA" id="ARBA00012646"/>
    </source>
</evidence>
<dbReference type="Gene3D" id="3.40.50.1240">
    <property type="entry name" value="Phosphoglycerate mutase-like"/>
    <property type="match status" value="2"/>
</dbReference>
<dbReference type="InterPro" id="IPR000560">
    <property type="entry name" value="His_Pase_clade-2"/>
</dbReference>
<dbReference type="CDD" id="cd07061">
    <property type="entry name" value="HP_HAP_like"/>
    <property type="match status" value="2"/>
</dbReference>
<evidence type="ECO:0000256" key="1">
    <source>
        <dbReference type="ARBA" id="ARBA00000032"/>
    </source>
</evidence>
<keyword evidence="6" id="KW-1015">Disulfide bond</keyword>
<evidence type="ECO:0000256" key="5">
    <source>
        <dbReference type="ARBA" id="ARBA00022801"/>
    </source>
</evidence>
<dbReference type="PANTHER" id="PTHR11567">
    <property type="entry name" value="ACID PHOSPHATASE-RELATED"/>
    <property type="match status" value="1"/>
</dbReference>
<sequence length="967" mass="110154">MGSRESIRITIFTMSLFTLVSSDNLVLVQAVWRHGDRSPTTTFPTDPHQEDAWPLGWGQLTPACMDQQVHLGNALYEEYVVKNRFLSTSLSFNEMYVRSTDVNRTLISAYSNLIGMYYNRSNAVVNEDYPDNPRWPPHLVPFPVHTIAKDRDYVGDPLAPNCPRRDWLLEMSQRAPEFIKLRNDNQRFLDELTAVCGETIDLIRLWDVRDAIFIERLYKMETIINETMFAKIVLLDDQVENFEDGLGLSPVDGIDFAVEVPKVKGGGMLWSILDNFDLKLFCNEPGNSLKSQCKWMNKLKYYAYSAHDTTLTALMSAMGAKQKIIPFGYPSYTACLVFELWNTTSGPALRVLFRRNYTSNFEEVTHMINGCENLSNSKCSYKKIHQSAETFYPGDVAVLCEDVVSRSTDMRNYSTTVSPSVTTSNGAVRISHAVTILAPFMTKPVVMKAVHFYGFFYIWAAVLFTAVLTDNLIMVQVIWRHGDRSPTKTFKNDPNQESAWPLGFGQLTPQGMEQHMILGDLLYKEYVEKHQFLNRSLSFNQMYIRSTDVNRTYISAYSNIFGMYYNRTQSIPGVNFPQNPRWPGILVPFPVHAVTPYQYDYAGNPLSDCPRREWLWSKAKNSPQMIRLQKDCENLLKVISEITGDNITLDELWYVRDSIFIENLHNKPVIINSTLFDQIDIAVDLLENYEDGVGLTPTDGINFEVEIAKVRGGGILWAMINNFDLKLFCLDPANEAKPQCKWMKNVKYYAFSSHDNVISALMATLGAKTSLVPIGYPSYSSCLSLELWNTSSGPSIRMLYHQNHTTGFDEVTRTITGCENLTTDKCRYSIIRANAETYYPGADQSVLCQDTWSPNTNMWEEQPTPPPPNDRTTSDAVTLHTSLLSHNPKVYITYVEHHNSNLSGFRYASKGQTTVYVGNNYVHVSQYDVAIMHCCAIAILRERIKVDNGGPLEQLASVRHWFVRCQI</sequence>
<gene>
    <name evidence="9" type="primary">F26C11.1</name>
    <name evidence="9" type="ORF">Tcan_07456</name>
</gene>
<keyword evidence="10" id="KW-1185">Reference proteome</keyword>
<evidence type="ECO:0000256" key="8">
    <source>
        <dbReference type="SAM" id="SignalP"/>
    </source>
</evidence>
<evidence type="ECO:0000256" key="2">
    <source>
        <dbReference type="ARBA" id="ARBA00005375"/>
    </source>
</evidence>
<dbReference type="Proteomes" id="UP000031036">
    <property type="component" value="Unassembled WGS sequence"/>
</dbReference>
<dbReference type="EC" id="3.1.3.2" evidence="3"/>
<evidence type="ECO:0000256" key="4">
    <source>
        <dbReference type="ARBA" id="ARBA00022729"/>
    </source>
</evidence>
<dbReference type="PANTHER" id="PTHR11567:SF211">
    <property type="entry name" value="PROSTATIC ACID PHOSPHATASE"/>
    <property type="match status" value="1"/>
</dbReference>
<comment type="similarity">
    <text evidence="2">Belongs to the histidine acid phosphatase family.</text>
</comment>
<evidence type="ECO:0000256" key="6">
    <source>
        <dbReference type="ARBA" id="ARBA00023157"/>
    </source>
</evidence>
<dbReference type="EMBL" id="JPKZ01000812">
    <property type="protein sequence ID" value="KHN85314.1"/>
    <property type="molecule type" value="Genomic_DNA"/>
</dbReference>
<reference evidence="9 10" key="1">
    <citation type="submission" date="2014-11" db="EMBL/GenBank/DDBJ databases">
        <title>Genetic blueprint of the zoonotic pathogen Toxocara canis.</title>
        <authorList>
            <person name="Zhu X.-Q."/>
            <person name="Korhonen P.K."/>
            <person name="Cai H."/>
            <person name="Young N.D."/>
            <person name="Nejsum P."/>
            <person name="von Samson-Himmelstjerna G."/>
            <person name="Boag P.R."/>
            <person name="Tan P."/>
            <person name="Li Q."/>
            <person name="Min J."/>
            <person name="Yang Y."/>
            <person name="Wang X."/>
            <person name="Fang X."/>
            <person name="Hall R.S."/>
            <person name="Hofmann A."/>
            <person name="Sternberg P.W."/>
            <person name="Jex A.R."/>
            <person name="Gasser R.B."/>
        </authorList>
    </citation>
    <scope>NUCLEOTIDE SEQUENCE [LARGE SCALE GENOMIC DNA]</scope>
    <source>
        <strain evidence="9">PN_DK_2014</strain>
    </source>
</reference>
<dbReference type="OMA" id="PEWVHDY"/>
<dbReference type="STRING" id="6265.A0A0B2VV80"/>
<evidence type="ECO:0000313" key="9">
    <source>
        <dbReference type="EMBL" id="KHN85314.1"/>
    </source>
</evidence>
<dbReference type="Pfam" id="PF00328">
    <property type="entry name" value="His_Phos_2"/>
    <property type="match status" value="2"/>
</dbReference>
<comment type="caution">
    <text evidence="9">The sequence shown here is derived from an EMBL/GenBank/DDBJ whole genome shotgun (WGS) entry which is preliminary data.</text>
</comment>
<dbReference type="InterPro" id="IPR033379">
    <property type="entry name" value="Acid_Pase_AS"/>
</dbReference>
<evidence type="ECO:0000256" key="7">
    <source>
        <dbReference type="ARBA" id="ARBA00023180"/>
    </source>
</evidence>
<comment type="catalytic activity">
    <reaction evidence="1">
        <text>a phosphate monoester + H2O = an alcohol + phosphate</text>
        <dbReference type="Rhea" id="RHEA:15017"/>
        <dbReference type="ChEBI" id="CHEBI:15377"/>
        <dbReference type="ChEBI" id="CHEBI:30879"/>
        <dbReference type="ChEBI" id="CHEBI:43474"/>
        <dbReference type="ChEBI" id="CHEBI:67140"/>
        <dbReference type="EC" id="3.1.3.2"/>
    </reaction>
</comment>
<keyword evidence="4 8" id="KW-0732">Signal</keyword>
<dbReference type="SUPFAM" id="SSF53254">
    <property type="entry name" value="Phosphoglycerate mutase-like"/>
    <property type="match status" value="2"/>
</dbReference>
<dbReference type="GO" id="GO:0003993">
    <property type="term" value="F:acid phosphatase activity"/>
    <property type="evidence" value="ECO:0007669"/>
    <property type="project" value="UniProtKB-EC"/>
</dbReference>
<dbReference type="AlphaFoldDB" id="A0A0B2VV80"/>
<name>A0A0B2VV80_TOXCA</name>
<dbReference type="OrthoDB" id="258392at2759"/>
<protein>
    <recommendedName>
        <fullName evidence="3">acid phosphatase</fullName>
        <ecNumber evidence="3">3.1.3.2</ecNumber>
    </recommendedName>
</protein>
<evidence type="ECO:0000313" key="10">
    <source>
        <dbReference type="Proteomes" id="UP000031036"/>
    </source>
</evidence>
<accession>A0A0B2VV80</accession>
<dbReference type="PROSITE" id="PS00616">
    <property type="entry name" value="HIS_ACID_PHOSPHAT_1"/>
    <property type="match status" value="2"/>
</dbReference>
<dbReference type="InterPro" id="IPR029033">
    <property type="entry name" value="His_PPase_superfam"/>
</dbReference>